<feature type="domain" description="FAD-binding" evidence="6">
    <location>
        <begin position="313"/>
        <end position="393"/>
    </location>
</feature>
<comment type="similarity">
    <text evidence="1">Belongs to the paxM FAD-dependent monooxygenase family.</text>
</comment>
<dbReference type="Pfam" id="PF13450">
    <property type="entry name" value="NAD_binding_8"/>
    <property type="match status" value="1"/>
</dbReference>
<dbReference type="SUPFAM" id="SSF51905">
    <property type="entry name" value="FAD/NAD(P)-binding domain"/>
    <property type="match status" value="1"/>
</dbReference>
<dbReference type="GO" id="GO:0071949">
    <property type="term" value="F:FAD binding"/>
    <property type="evidence" value="ECO:0007669"/>
    <property type="project" value="InterPro"/>
</dbReference>
<keyword evidence="4" id="KW-0560">Oxidoreductase</keyword>
<dbReference type="PANTHER" id="PTHR13789">
    <property type="entry name" value="MONOOXYGENASE"/>
    <property type="match status" value="1"/>
</dbReference>
<dbReference type="VEuPathDB" id="FungiDB:FFUJ_12810"/>
<evidence type="ECO:0000256" key="1">
    <source>
        <dbReference type="ARBA" id="ARBA00007992"/>
    </source>
</evidence>
<dbReference type="GeneID" id="35406266"/>
<protein>
    <submittedName>
        <fullName evidence="7">Related to salicylate hydroxylase</fullName>
    </submittedName>
</protein>
<keyword evidence="3" id="KW-0274">FAD</keyword>
<keyword evidence="5" id="KW-0503">Monooxygenase</keyword>
<keyword evidence="8" id="KW-1185">Reference proteome</keyword>
<name>S0EKI6_GIBF5</name>
<evidence type="ECO:0000313" key="8">
    <source>
        <dbReference type="Proteomes" id="UP000016800"/>
    </source>
</evidence>
<dbReference type="EMBL" id="HF679030">
    <property type="protein sequence ID" value="CCT72913.1"/>
    <property type="molecule type" value="Genomic_DNA"/>
</dbReference>
<dbReference type="Proteomes" id="UP000016800">
    <property type="component" value="Chromosome VIII"/>
</dbReference>
<keyword evidence="2" id="KW-0285">Flavoprotein</keyword>
<dbReference type="SUPFAM" id="SSF54373">
    <property type="entry name" value="FAD-linked reductases, C-terminal domain"/>
    <property type="match status" value="1"/>
</dbReference>
<dbReference type="PANTHER" id="PTHR13789:SF311">
    <property type="entry name" value="HYDROXYLASE, PUTATIVE (AFU_ORTHOLOGUE AFUA_5G10180)-RELATED"/>
    <property type="match status" value="1"/>
</dbReference>
<dbReference type="Gene3D" id="3.50.50.60">
    <property type="entry name" value="FAD/NAD(P)-binding domain"/>
    <property type="match status" value="1"/>
</dbReference>
<evidence type="ECO:0000256" key="3">
    <source>
        <dbReference type="ARBA" id="ARBA00022827"/>
    </source>
</evidence>
<dbReference type="PRINTS" id="PR00420">
    <property type="entry name" value="RNGMNOXGNASE"/>
</dbReference>
<reference evidence="8" key="1">
    <citation type="journal article" date="2013" name="PLoS Pathog.">
        <title>Deciphering the cryptic genome: genome-wide analyses of the rice pathogen Fusarium fujikuroi reveal complex regulation of secondary metabolism and novel metabolites.</title>
        <authorList>
            <person name="Wiemann P."/>
            <person name="Sieber C.M."/>
            <person name="von Bargen K.W."/>
            <person name="Studt L."/>
            <person name="Niehaus E.M."/>
            <person name="Espino J.J."/>
            <person name="Huss K."/>
            <person name="Michielse C.B."/>
            <person name="Albermann S."/>
            <person name="Wagner D."/>
            <person name="Bergner S.V."/>
            <person name="Connolly L.R."/>
            <person name="Fischer A."/>
            <person name="Reuter G."/>
            <person name="Kleigrewe K."/>
            <person name="Bald T."/>
            <person name="Wingfield B.D."/>
            <person name="Ophir R."/>
            <person name="Freeman S."/>
            <person name="Hippler M."/>
            <person name="Smith K.M."/>
            <person name="Brown D.W."/>
            <person name="Proctor R.H."/>
            <person name="Munsterkotter M."/>
            <person name="Freitag M."/>
            <person name="Humpf H.U."/>
            <person name="Guldener U."/>
            <person name="Tudzynski B."/>
        </authorList>
    </citation>
    <scope>NUCLEOTIDE SEQUENCE [LARGE SCALE GENOMIC DNA]</scope>
    <source>
        <strain evidence="8">CBS 195.34 / IMI 58289 / NRRL A-6831</strain>
    </source>
</reference>
<accession>S0EKI6</accession>
<dbReference type="InterPro" id="IPR036188">
    <property type="entry name" value="FAD/NAD-bd_sf"/>
</dbReference>
<dbReference type="HOGENOM" id="CLU_009665_19_3_1"/>
<dbReference type="Pfam" id="PF01494">
    <property type="entry name" value="FAD_binding_3"/>
    <property type="match status" value="1"/>
</dbReference>
<evidence type="ECO:0000256" key="5">
    <source>
        <dbReference type="ARBA" id="ARBA00023033"/>
    </source>
</evidence>
<dbReference type="GO" id="GO:0004497">
    <property type="term" value="F:monooxygenase activity"/>
    <property type="evidence" value="ECO:0007669"/>
    <property type="project" value="UniProtKB-KW"/>
</dbReference>
<dbReference type="STRING" id="1279085.S0EKI6"/>
<evidence type="ECO:0000256" key="4">
    <source>
        <dbReference type="ARBA" id="ARBA00023002"/>
    </source>
</evidence>
<evidence type="ECO:0000259" key="6">
    <source>
        <dbReference type="Pfam" id="PF01494"/>
    </source>
</evidence>
<sequence length="467" mass="51590">MKVVIIGAGIGGLALAVACRRENLEVVVLERAPALEPRENVTRAECLVAKTQKLGAGIQVPPNAARVARQLGVLPALKEKGVVLDSIEYVRYTDGKVLYKMDKNYVRDSFRDSWLVIARADLHQAFWDAAKEAGAELRLGSEMTSIDFQNSCVNLVGGEEVTGDVIVGADGTVGPHFCYVLRMADSAAGLYSRARDLILGRESPATETGDLAYRCTVPVEMLKGLNDQALSSLLEKKTATCWMGPDRHCVFYPLKGGKEYNLIMLRPDNLPKDVRRAPGDLNEMRSSFEGWDPRLTKLISCVPSVLKWKLSHHKELESWACESVVLLGDACHPTLPYQAQGAAMAVEDGAVLGKLLGLLNQSEVYKSQAPRRLSNMLKLYESLRKARTSNNVQGAISNRYTYHLLDGPEQEARDAWLASSRTTPPPDGQTLGDHEYLKTMLAFDCVTDSIEAFKEWERKLTKLARQL</sequence>
<dbReference type="InterPro" id="IPR002938">
    <property type="entry name" value="FAD-bd"/>
</dbReference>
<dbReference type="AlphaFoldDB" id="S0EKI6"/>
<dbReference type="InterPro" id="IPR050493">
    <property type="entry name" value="FAD-dep_Monooxygenase_BioMet"/>
</dbReference>
<gene>
    <name evidence="7" type="ORF">FFUJ_12810</name>
</gene>
<dbReference type="PROSITE" id="PS51257">
    <property type="entry name" value="PROKAR_LIPOPROTEIN"/>
    <property type="match status" value="1"/>
</dbReference>
<evidence type="ECO:0000256" key="2">
    <source>
        <dbReference type="ARBA" id="ARBA00022630"/>
    </source>
</evidence>
<dbReference type="RefSeq" id="XP_023434991.1">
    <property type="nucleotide sequence ID" value="XM_023582460.1"/>
</dbReference>
<evidence type="ECO:0000313" key="7">
    <source>
        <dbReference type="EMBL" id="CCT72913.1"/>
    </source>
</evidence>
<proteinExistence type="inferred from homology"/>
<organism evidence="7 8">
    <name type="scientific">Gibberella fujikuroi (strain CBS 195.34 / IMI 58289 / NRRL A-6831)</name>
    <name type="common">Bakanae and foot rot disease fungus</name>
    <name type="synonym">Fusarium fujikuroi</name>
    <dbReference type="NCBI Taxonomy" id="1279085"/>
    <lineage>
        <taxon>Eukaryota</taxon>
        <taxon>Fungi</taxon>
        <taxon>Dikarya</taxon>
        <taxon>Ascomycota</taxon>
        <taxon>Pezizomycotina</taxon>
        <taxon>Sordariomycetes</taxon>
        <taxon>Hypocreomycetidae</taxon>
        <taxon>Hypocreales</taxon>
        <taxon>Nectriaceae</taxon>
        <taxon>Fusarium</taxon>
        <taxon>Fusarium fujikuroi species complex</taxon>
    </lineage>
</organism>